<proteinExistence type="predicted"/>
<sequence length="398" mass="44453">MTRTLRRFCVLLAVAALTPACSDKEEPGYTPPETAAQTHLMYMPWSGNLTSYFRTNIEDMARVVAEGIPADVRVLVYFMESPDEASLFELYRRGGRCERLTLRTYDPAPDFTAAEGIASVLGDVKREAPALRYSMSIGSHGMAWLPAVSSVPARAAAPARREYWEHAAPDRPLTRWFGGTSPDHRTEIATLAEALARTGLHMEYILFDDCYMSSVEVAYELLGVTDYLIGSTSEIMAYGFPYASAGRHMLGEVDYEGICDAFHAFYSTYTYPYGTIGVTRCAGLEKLADIMRRINAAHAFDPGRLGDLQRLDGYTPTLFFDLGDYVRRLCSDDDALLAEFEKQLDATVPWHRHTEEYYSMANGVNPIRTFSGITTSDPSADPEAAIDRQQTAWWRATH</sequence>
<dbReference type="GeneID" id="98673983"/>
<keyword evidence="3" id="KW-1185">Reference proteome</keyword>
<name>A0A4Y1X242_9BACT</name>
<dbReference type="OrthoDB" id="5507507at2"/>
<dbReference type="Gene3D" id="3.40.50.11970">
    <property type="match status" value="1"/>
</dbReference>
<reference evidence="3" key="1">
    <citation type="submission" date="2019-06" db="EMBL/GenBank/DDBJ databases">
        <title>Alistipes onderdonkii subsp. vulgaris subsp. nov., Alistipes dispar sp. nov. and Alistipes communis sp. nov., isolated from human faeces, and creation of Alistipes onderdonkii subsp. onderdonkii subsp. nov.</title>
        <authorList>
            <person name="Sakamoto M."/>
            <person name="Ikeyama N."/>
            <person name="Ogata Y."/>
            <person name="Suda W."/>
            <person name="Iino T."/>
            <person name="Hattori M."/>
            <person name="Ohkuma M."/>
        </authorList>
    </citation>
    <scope>NUCLEOTIDE SEQUENCE [LARGE SCALE GENOMIC DNA]</scope>
    <source>
        <strain evidence="3">5CPEGH6</strain>
    </source>
</reference>
<dbReference type="EMBL" id="AP019736">
    <property type="protein sequence ID" value="BBL07361.1"/>
    <property type="molecule type" value="Genomic_DNA"/>
</dbReference>
<dbReference type="KEGG" id="ada:A5CPEGH6_19990"/>
<accession>A0A4Y1X242</accession>
<feature type="signal peptide" evidence="1">
    <location>
        <begin position="1"/>
        <end position="22"/>
    </location>
</feature>
<keyword evidence="1" id="KW-0732">Signal</keyword>
<feature type="chain" id="PRO_5021480883" description="Clostripain family protein" evidence="1">
    <location>
        <begin position="23"/>
        <end position="398"/>
    </location>
</feature>
<evidence type="ECO:0000313" key="2">
    <source>
        <dbReference type="EMBL" id="BBL07361.1"/>
    </source>
</evidence>
<dbReference type="PANTHER" id="PTHR37835:SF1">
    <property type="entry name" value="ALPHA-CLOSTRIPAIN"/>
    <property type="match status" value="1"/>
</dbReference>
<dbReference type="AlphaFoldDB" id="A0A4Y1X242"/>
<dbReference type="Pfam" id="PF03415">
    <property type="entry name" value="Peptidase_C11"/>
    <property type="match status" value="1"/>
</dbReference>
<dbReference type="InterPro" id="IPR005077">
    <property type="entry name" value="Peptidase_C11"/>
</dbReference>
<evidence type="ECO:0008006" key="4">
    <source>
        <dbReference type="Google" id="ProtNLM"/>
    </source>
</evidence>
<dbReference type="RefSeq" id="WP_141429542.1">
    <property type="nucleotide sequence ID" value="NZ_AP019736.1"/>
</dbReference>
<dbReference type="Proteomes" id="UP000319374">
    <property type="component" value="Chromosome"/>
</dbReference>
<protein>
    <recommendedName>
        <fullName evidence="4">Clostripain family protein</fullName>
    </recommendedName>
</protein>
<evidence type="ECO:0000313" key="3">
    <source>
        <dbReference type="Proteomes" id="UP000319374"/>
    </source>
</evidence>
<dbReference type="PANTHER" id="PTHR37835">
    <property type="entry name" value="ALPHA-CLOSTRIPAIN"/>
    <property type="match status" value="1"/>
</dbReference>
<organism evidence="2 3">
    <name type="scientific">Alistipes dispar</name>
    <dbReference type="NCBI Taxonomy" id="2585119"/>
    <lineage>
        <taxon>Bacteria</taxon>
        <taxon>Pseudomonadati</taxon>
        <taxon>Bacteroidota</taxon>
        <taxon>Bacteroidia</taxon>
        <taxon>Bacteroidales</taxon>
        <taxon>Rikenellaceae</taxon>
        <taxon>Alistipes</taxon>
    </lineage>
</organism>
<gene>
    <name evidence="2" type="ORF">A5CPEGH6_19990</name>
</gene>
<evidence type="ECO:0000256" key="1">
    <source>
        <dbReference type="SAM" id="SignalP"/>
    </source>
</evidence>